<dbReference type="EMBL" id="JBCGBO010000001">
    <property type="protein sequence ID" value="KAK9230161.1"/>
    <property type="molecule type" value="Genomic_DNA"/>
</dbReference>
<dbReference type="PROSITE" id="PS51471">
    <property type="entry name" value="FE2OG_OXY"/>
    <property type="match status" value="1"/>
</dbReference>
<evidence type="ECO:0000256" key="7">
    <source>
        <dbReference type="ARBA" id="ARBA00043997"/>
    </source>
</evidence>
<evidence type="ECO:0000256" key="2">
    <source>
        <dbReference type="ARBA" id="ARBA00004972"/>
    </source>
</evidence>
<dbReference type="InterPro" id="IPR050231">
    <property type="entry name" value="Iron_ascorbate_oxido_reductase"/>
</dbReference>
<name>A0AAP0R3K7_9ROSI</name>
<comment type="similarity">
    <text evidence="7">Belongs to the iron/ascorbate-dependent oxidoreductase family. GA20OX subfamily.</text>
</comment>
<dbReference type="Proteomes" id="UP001428341">
    <property type="component" value="Unassembled WGS sequence"/>
</dbReference>
<evidence type="ECO:0000256" key="3">
    <source>
        <dbReference type="ARBA" id="ARBA00022723"/>
    </source>
</evidence>
<protein>
    <recommendedName>
        <fullName evidence="10">Fe2OG dioxygenase domain-containing protein</fullName>
    </recommendedName>
</protein>
<evidence type="ECO:0000256" key="9">
    <source>
        <dbReference type="RuleBase" id="RU003682"/>
    </source>
</evidence>
<feature type="domain" description="Fe2OG dioxygenase" evidence="10">
    <location>
        <begin position="218"/>
        <end position="317"/>
    </location>
</feature>
<dbReference type="Pfam" id="PF03171">
    <property type="entry name" value="2OG-FeII_Oxy"/>
    <property type="match status" value="1"/>
</dbReference>
<organism evidence="11 12">
    <name type="scientific">Citrus x changshan-huyou</name>
    <dbReference type="NCBI Taxonomy" id="2935761"/>
    <lineage>
        <taxon>Eukaryota</taxon>
        <taxon>Viridiplantae</taxon>
        <taxon>Streptophyta</taxon>
        <taxon>Embryophyta</taxon>
        <taxon>Tracheophyta</taxon>
        <taxon>Spermatophyta</taxon>
        <taxon>Magnoliopsida</taxon>
        <taxon>eudicotyledons</taxon>
        <taxon>Gunneridae</taxon>
        <taxon>Pentapetalae</taxon>
        <taxon>rosids</taxon>
        <taxon>malvids</taxon>
        <taxon>Sapindales</taxon>
        <taxon>Rutaceae</taxon>
        <taxon>Aurantioideae</taxon>
        <taxon>Citrus</taxon>
    </lineage>
</organism>
<dbReference type="AlphaFoldDB" id="A0AAP0R3K7"/>
<dbReference type="FunFam" id="2.60.120.330:FF:000003">
    <property type="entry name" value="Gibberellin 20 oxidase 2"/>
    <property type="match status" value="1"/>
</dbReference>
<dbReference type="InterPro" id="IPR027443">
    <property type="entry name" value="IPNS-like_sf"/>
</dbReference>
<evidence type="ECO:0000256" key="6">
    <source>
        <dbReference type="ARBA" id="ARBA00037909"/>
    </source>
</evidence>
<keyword evidence="3 9" id="KW-0479">Metal-binding</keyword>
<evidence type="ECO:0000259" key="10">
    <source>
        <dbReference type="PROSITE" id="PS51471"/>
    </source>
</evidence>
<evidence type="ECO:0000256" key="8">
    <source>
        <dbReference type="ARBA" id="ARBA00050508"/>
    </source>
</evidence>
<dbReference type="InterPro" id="IPR005123">
    <property type="entry name" value="Oxoglu/Fe-dep_dioxygenase_dom"/>
</dbReference>
<evidence type="ECO:0000256" key="4">
    <source>
        <dbReference type="ARBA" id="ARBA00023002"/>
    </source>
</evidence>
<comment type="caution">
    <text evidence="11">The sequence shown here is derived from an EMBL/GenBank/DDBJ whole genome shotgun (WGS) entry which is preliminary data.</text>
</comment>
<dbReference type="GO" id="GO:0009686">
    <property type="term" value="P:gibberellin biosynthetic process"/>
    <property type="evidence" value="ECO:0007669"/>
    <property type="project" value="UniProtKB-ARBA"/>
</dbReference>
<dbReference type="GO" id="GO:0046872">
    <property type="term" value="F:metal ion binding"/>
    <property type="evidence" value="ECO:0007669"/>
    <property type="project" value="UniProtKB-KW"/>
</dbReference>
<dbReference type="SUPFAM" id="SSF51197">
    <property type="entry name" value="Clavaminate synthase-like"/>
    <property type="match status" value="1"/>
</dbReference>
<evidence type="ECO:0000256" key="5">
    <source>
        <dbReference type="ARBA" id="ARBA00023004"/>
    </source>
</evidence>
<dbReference type="GO" id="GO:0045544">
    <property type="term" value="F:gibberellin 20-oxidase activity"/>
    <property type="evidence" value="ECO:0007669"/>
    <property type="project" value="UniProtKB-ARBA"/>
</dbReference>
<dbReference type="PANTHER" id="PTHR47990">
    <property type="entry name" value="2-OXOGLUTARATE (2OG) AND FE(II)-DEPENDENT OXYGENASE SUPERFAMILY PROTEIN-RELATED"/>
    <property type="match status" value="1"/>
</dbReference>
<evidence type="ECO:0000313" key="12">
    <source>
        <dbReference type="Proteomes" id="UP001428341"/>
    </source>
</evidence>
<dbReference type="Gene3D" id="2.60.120.330">
    <property type="entry name" value="B-lactam Antibiotic, Isopenicillin N Synthase, Chain"/>
    <property type="match status" value="1"/>
</dbReference>
<proteinExistence type="inferred from homology"/>
<comment type="catalytic activity">
    <reaction evidence="8">
        <text>gibberellin A12 + 2 2-oxoglutarate + 3 O2 + H(+) = gibberellin A9 + 2 succinate + 3 CO2 + 2 H2O</text>
        <dbReference type="Rhea" id="RHEA:60772"/>
        <dbReference type="ChEBI" id="CHEBI:15377"/>
        <dbReference type="ChEBI" id="CHEBI:15378"/>
        <dbReference type="ChEBI" id="CHEBI:15379"/>
        <dbReference type="ChEBI" id="CHEBI:16526"/>
        <dbReference type="ChEBI" id="CHEBI:16810"/>
        <dbReference type="ChEBI" id="CHEBI:30031"/>
        <dbReference type="ChEBI" id="CHEBI:58627"/>
        <dbReference type="ChEBI" id="CHEBI:73255"/>
    </reaction>
    <physiologicalReaction direction="left-to-right" evidence="8">
        <dbReference type="Rhea" id="RHEA:60773"/>
    </physiologicalReaction>
</comment>
<evidence type="ECO:0000313" key="11">
    <source>
        <dbReference type="EMBL" id="KAK9230161.1"/>
    </source>
</evidence>
<dbReference type="InterPro" id="IPR044861">
    <property type="entry name" value="IPNS-like_FE2OG_OXY"/>
</dbReference>
<dbReference type="PRINTS" id="PR00682">
    <property type="entry name" value="IPNSYNTHASE"/>
</dbReference>
<comment type="pathway">
    <text evidence="6">Plant hormone biosynthesis; gibberellin biosynthesis.</text>
</comment>
<reference evidence="11 12" key="1">
    <citation type="submission" date="2024-05" db="EMBL/GenBank/DDBJ databases">
        <title>Haplotype-resolved chromosome-level genome assembly of Huyou (Citrus changshanensis).</title>
        <authorList>
            <person name="Miao C."/>
            <person name="Chen W."/>
            <person name="Wu Y."/>
            <person name="Wang L."/>
            <person name="Zhao S."/>
            <person name="Grierson D."/>
            <person name="Xu C."/>
            <person name="Chen K."/>
        </authorList>
    </citation>
    <scope>NUCLEOTIDE SEQUENCE [LARGE SCALE GENOMIC DNA]</scope>
    <source>
        <strain evidence="11">01-14</strain>
        <tissue evidence="11">Leaf</tissue>
    </source>
</reference>
<evidence type="ECO:0000256" key="1">
    <source>
        <dbReference type="ARBA" id="ARBA00001961"/>
    </source>
</evidence>
<accession>A0AAP0R3K7</accession>
<keyword evidence="4 9" id="KW-0560">Oxidoreductase</keyword>
<dbReference type="InterPro" id="IPR026992">
    <property type="entry name" value="DIOX_N"/>
</dbReference>
<comment type="cofactor">
    <cofactor evidence="1">
        <name>L-ascorbate</name>
        <dbReference type="ChEBI" id="CHEBI:38290"/>
    </cofactor>
</comment>
<keyword evidence="12" id="KW-1185">Reference proteome</keyword>
<dbReference type="Pfam" id="PF14226">
    <property type="entry name" value="DIOX_N"/>
    <property type="match status" value="1"/>
</dbReference>
<comment type="pathway">
    <text evidence="2">Hormone biosynthesis.</text>
</comment>
<gene>
    <name evidence="11" type="ORF">WN944_023128</name>
</gene>
<keyword evidence="5 9" id="KW-0408">Iron</keyword>
<sequence>MNSNKDSSAVHPQPLMKQTHKNGSIVFYYHKLQKQANLPTGFIWPNLEFAQEEHKEPLIDLQGFISGDERATAEAIEHVRGACVNHGLFQVINHGVDASLLKAASEEIDSIFKLPLERKLGIPRKTGLPQGYSGGHAERFTKNLTWNETFTFDYYENDAEPLVVDHFKSVLGQDFECSGWVYQKYCQAMWKLSGVLFELLAVCLGVDRKHYKKFFEDGYSIMRLNFYPPCNNSALTLGTSPHYDPSSITILLQERVEGLEVFSNNKWQTVRPRPDALVIIIGDTFMALSNGIYKSCLHRAVVNGERERRSLAFFVTPKADKVVRPPQDLICREGTRLYPDFTWSQLLGFTQKHHRVDAATFPSFVNWLSSSKNL</sequence>